<dbReference type="Gene3D" id="1.10.150.20">
    <property type="entry name" value="5' to 3' exonuclease, C-terminal subdomain"/>
    <property type="match status" value="1"/>
</dbReference>
<dbReference type="GO" id="GO:0003684">
    <property type="term" value="F:damaged DNA binding"/>
    <property type="evidence" value="ECO:0007669"/>
    <property type="project" value="InterPro"/>
</dbReference>
<dbReference type="SUPFAM" id="SSF56672">
    <property type="entry name" value="DNA/RNA polymerases"/>
    <property type="match status" value="1"/>
</dbReference>
<dbReference type="InterPro" id="IPR043502">
    <property type="entry name" value="DNA/RNA_pol_sf"/>
</dbReference>
<sequence length="505" mass="57542">MMSAGNRIYMAIDLKSFYASVECVERELDPLNTNLVVADSSKTEKTICLAVSPSLKQYGIGGRARLFEVVQKVKEINRKRKKDNRYREFRGKSHIDSELKNDIGLELGFVIAPPRMAFYIDYSKKIYEVYLKYVSAEDIHVYSIDEVFIDATSYLKTVNKSPREFAKMIIQDIYKTTGITATAGIGTNLYLAKVAMDIVAKHVKADEDGVRIACLDEMRYRKYLWHHQPITDFWRVGKGYAKKLNEAGLYTMGDIAKCSVGSEDKYYNEDLLYDMFGVNAELLIDHAWGYEPCTMKHIKAYKPESSSLGSGQVLSRPYTFDEGRIVLKEMIDSLCLDLVAKNLVTDQITISVGYDKENIKTDYIGEIKDDRYGRKIPKHAHGTVNIGRYASSAKLITQKVLNWYDSSVNKKLTIRRFALSANHITDESSIKTKLTIQQMDLFTDYEQLKKEEVKLEKDLEKEKRLQEATLKLKQKYGKNAVLKGMNLVEGATGKDRNNTIGGHKA</sequence>
<keyword evidence="3" id="KW-0808">Transferase</keyword>
<dbReference type="GO" id="GO:0009432">
    <property type="term" value="P:SOS response"/>
    <property type="evidence" value="ECO:0007669"/>
    <property type="project" value="TreeGrafter"/>
</dbReference>
<name>A0A6N2XXP4_9FIRM</name>
<dbReference type="AlphaFoldDB" id="A0A6N2XXP4"/>
<keyword evidence="3" id="KW-0548">Nucleotidyltransferase</keyword>
<gene>
    <name evidence="3" type="primary">dinB_1</name>
    <name evidence="3" type="ORF">CRLFYP8_00588</name>
</gene>
<dbReference type="GO" id="GO:0005829">
    <property type="term" value="C:cytosol"/>
    <property type="evidence" value="ECO:0007669"/>
    <property type="project" value="TreeGrafter"/>
</dbReference>
<dbReference type="EC" id="2.7.7.7" evidence="3"/>
<dbReference type="Gene3D" id="3.30.70.270">
    <property type="match status" value="1"/>
</dbReference>
<dbReference type="GO" id="GO:0042276">
    <property type="term" value="P:error-prone translesion synthesis"/>
    <property type="evidence" value="ECO:0007669"/>
    <property type="project" value="TreeGrafter"/>
</dbReference>
<dbReference type="PROSITE" id="PS50173">
    <property type="entry name" value="UMUC"/>
    <property type="match status" value="1"/>
</dbReference>
<dbReference type="InterPro" id="IPR050116">
    <property type="entry name" value="DNA_polymerase-Y"/>
</dbReference>
<dbReference type="InterPro" id="IPR043128">
    <property type="entry name" value="Rev_trsase/Diguanyl_cyclase"/>
</dbReference>
<comment type="similarity">
    <text evidence="1">Belongs to the DNA polymerase type-Y family.</text>
</comment>
<evidence type="ECO:0000313" key="3">
    <source>
        <dbReference type="EMBL" id="VYT57958.1"/>
    </source>
</evidence>
<dbReference type="InterPro" id="IPR001126">
    <property type="entry name" value="UmuC"/>
</dbReference>
<dbReference type="GO" id="GO:0006281">
    <property type="term" value="P:DNA repair"/>
    <property type="evidence" value="ECO:0007669"/>
    <property type="project" value="InterPro"/>
</dbReference>
<evidence type="ECO:0000256" key="1">
    <source>
        <dbReference type="ARBA" id="ARBA00010945"/>
    </source>
</evidence>
<reference evidence="3" key="1">
    <citation type="submission" date="2019-11" db="EMBL/GenBank/DDBJ databases">
        <authorList>
            <person name="Feng L."/>
        </authorList>
    </citation>
    <scope>NUCLEOTIDE SEQUENCE</scope>
    <source>
        <strain evidence="3">CramosumLFYP8</strain>
    </source>
</reference>
<evidence type="ECO:0000259" key="2">
    <source>
        <dbReference type="PROSITE" id="PS50173"/>
    </source>
</evidence>
<proteinExistence type="inferred from homology"/>
<dbReference type="EMBL" id="CACRTL010000003">
    <property type="protein sequence ID" value="VYT57958.1"/>
    <property type="molecule type" value="Genomic_DNA"/>
</dbReference>
<dbReference type="GO" id="GO:0003887">
    <property type="term" value="F:DNA-directed DNA polymerase activity"/>
    <property type="evidence" value="ECO:0007669"/>
    <property type="project" value="UniProtKB-EC"/>
</dbReference>
<dbReference type="Pfam" id="PF00817">
    <property type="entry name" value="IMS"/>
    <property type="match status" value="1"/>
</dbReference>
<feature type="domain" description="UmuC" evidence="2">
    <location>
        <begin position="9"/>
        <end position="237"/>
    </location>
</feature>
<accession>A0A6N2XXP4</accession>
<dbReference type="PANTHER" id="PTHR11076">
    <property type="entry name" value="DNA REPAIR POLYMERASE UMUC / TRANSFERASE FAMILY MEMBER"/>
    <property type="match status" value="1"/>
</dbReference>
<protein>
    <submittedName>
        <fullName evidence="3">DNA polymerase IV</fullName>
        <ecNumber evidence="3">2.7.7.7</ecNumber>
    </submittedName>
</protein>
<dbReference type="PANTHER" id="PTHR11076:SF35">
    <property type="entry name" value="DNA REPAIR PROTEIN HOMOLOG YOBH"/>
    <property type="match status" value="1"/>
</dbReference>
<organism evidence="3">
    <name type="scientific">Thomasclavelia ramosa</name>
    <dbReference type="NCBI Taxonomy" id="1547"/>
    <lineage>
        <taxon>Bacteria</taxon>
        <taxon>Bacillati</taxon>
        <taxon>Bacillota</taxon>
        <taxon>Erysipelotrichia</taxon>
        <taxon>Erysipelotrichales</taxon>
        <taxon>Coprobacillaceae</taxon>
        <taxon>Thomasclavelia</taxon>
    </lineage>
</organism>